<dbReference type="Proteomes" id="UP000576209">
    <property type="component" value="Unassembled WGS sequence"/>
</dbReference>
<keyword evidence="1" id="KW-0732">Signal</keyword>
<gene>
    <name evidence="3" type="ORF">GGR28_002346</name>
</gene>
<dbReference type="RefSeq" id="WP_183495952.1">
    <property type="nucleotide sequence ID" value="NZ_JACIFF010000005.1"/>
</dbReference>
<feature type="signal peptide" evidence="1">
    <location>
        <begin position="1"/>
        <end position="19"/>
    </location>
</feature>
<comment type="caution">
    <text evidence="3">The sequence shown here is derived from an EMBL/GenBank/DDBJ whole genome shotgun (WGS) entry which is preliminary data.</text>
</comment>
<evidence type="ECO:0000259" key="2">
    <source>
        <dbReference type="Pfam" id="PF18197"/>
    </source>
</evidence>
<dbReference type="InterPro" id="IPR040832">
    <property type="entry name" value="TTHB210-like_dom"/>
</dbReference>
<accession>A0A840E3D7</accession>
<protein>
    <recommendedName>
        <fullName evidence="2">TTHB210-like domain-containing protein</fullName>
    </recommendedName>
</protein>
<dbReference type="InterPro" id="IPR033786">
    <property type="entry name" value="TTHB210-like"/>
</dbReference>
<proteinExistence type="predicted"/>
<feature type="chain" id="PRO_5032534570" description="TTHB210-like domain-containing protein" evidence="1">
    <location>
        <begin position="20"/>
        <end position="250"/>
    </location>
</feature>
<dbReference type="CDD" id="cd11669">
    <property type="entry name" value="TTHB210-like"/>
    <property type="match status" value="1"/>
</dbReference>
<dbReference type="AlphaFoldDB" id="A0A840E3D7"/>
<evidence type="ECO:0000313" key="3">
    <source>
        <dbReference type="EMBL" id="MBB4079721.1"/>
    </source>
</evidence>
<evidence type="ECO:0000313" key="4">
    <source>
        <dbReference type="Proteomes" id="UP000576209"/>
    </source>
</evidence>
<dbReference type="Pfam" id="PF18197">
    <property type="entry name" value="TTHB210-like"/>
    <property type="match status" value="1"/>
</dbReference>
<keyword evidence="4" id="KW-1185">Reference proteome</keyword>
<dbReference type="EMBL" id="JACIFF010000005">
    <property type="protein sequence ID" value="MBB4079721.1"/>
    <property type="molecule type" value="Genomic_DNA"/>
</dbReference>
<organism evidence="3 4">
    <name type="scientific">Neolewinella aquimaris</name>
    <dbReference type="NCBI Taxonomy" id="1835722"/>
    <lineage>
        <taxon>Bacteria</taxon>
        <taxon>Pseudomonadati</taxon>
        <taxon>Bacteroidota</taxon>
        <taxon>Saprospiria</taxon>
        <taxon>Saprospirales</taxon>
        <taxon>Lewinellaceae</taxon>
        <taxon>Neolewinella</taxon>
    </lineage>
</organism>
<sequence>MKKVCCLFALLLVLLPACKEDAVVQTRFTGPEVAMGNGMARAVVQTDLQGTPLSLAVEFDAAALNGLPTGHFPPPSYVLRLPAGVSLPPYDHITLDWNEHGHEPPHVYDKPHFDVHFYFMTEAERDAIGPDDSLAFNQPLPAENLPLDYLETPGGVPGMGAHVIDLRSPEISGEGTFTHTFIYGKYAGQITFLEPMITTEFLRSKPDVTAEVRQPQAWQQPGYYPTKYRVAYEAGKDSYSVVLQDFIRVN</sequence>
<feature type="domain" description="TTHB210-like" evidence="2">
    <location>
        <begin position="49"/>
        <end position="97"/>
    </location>
</feature>
<reference evidence="3 4" key="1">
    <citation type="submission" date="2020-08" db="EMBL/GenBank/DDBJ databases">
        <title>Genomic Encyclopedia of Type Strains, Phase IV (KMG-IV): sequencing the most valuable type-strain genomes for metagenomic binning, comparative biology and taxonomic classification.</title>
        <authorList>
            <person name="Goeker M."/>
        </authorList>
    </citation>
    <scope>NUCLEOTIDE SEQUENCE [LARGE SCALE GENOMIC DNA]</scope>
    <source>
        <strain evidence="3 4">DSM 105137</strain>
    </source>
</reference>
<name>A0A840E3D7_9BACT</name>
<evidence type="ECO:0000256" key="1">
    <source>
        <dbReference type="SAM" id="SignalP"/>
    </source>
</evidence>